<keyword evidence="10" id="KW-1185">Reference proteome</keyword>
<evidence type="ECO:0000256" key="6">
    <source>
        <dbReference type="PROSITE-ProRule" id="PRU00433"/>
    </source>
</evidence>
<evidence type="ECO:0000259" key="8">
    <source>
        <dbReference type="PROSITE" id="PS51007"/>
    </source>
</evidence>
<dbReference type="Gene3D" id="1.10.760.10">
    <property type="entry name" value="Cytochrome c-like domain"/>
    <property type="match status" value="1"/>
</dbReference>
<accession>A0ABS4BF24</accession>
<keyword evidence="3 6" id="KW-0479">Metal-binding</keyword>
<feature type="chain" id="PRO_5045677907" evidence="7">
    <location>
        <begin position="27"/>
        <end position="114"/>
    </location>
</feature>
<protein>
    <submittedName>
        <fullName evidence="9">Cytochrome c</fullName>
    </submittedName>
</protein>
<name>A0ABS4BF24_9HYPH</name>
<evidence type="ECO:0000256" key="7">
    <source>
        <dbReference type="SAM" id="SignalP"/>
    </source>
</evidence>
<reference evidence="9 10" key="1">
    <citation type="submission" date="2021-04" db="EMBL/GenBank/DDBJ databases">
        <title>Whole genome sequence of Jiella sp. KSK16Y-1.</title>
        <authorList>
            <person name="Tuo L."/>
        </authorList>
    </citation>
    <scope>NUCLEOTIDE SEQUENCE [LARGE SCALE GENOMIC DNA]</scope>
    <source>
        <strain evidence="9 10">KSK16Y-1</strain>
    </source>
</reference>
<evidence type="ECO:0000256" key="1">
    <source>
        <dbReference type="ARBA" id="ARBA00022448"/>
    </source>
</evidence>
<keyword evidence="1" id="KW-0813">Transport</keyword>
<sequence>MTALVSRATAALAVAALLCSTTPGQAADLAAGKKKASQCATCHGSDGLAVAPDAPNLAGDSAYYITEQLKAFRSGQRQHEQMSIIAKGLSDADIADLAAWYAAIEVTATLPKLD</sequence>
<dbReference type="Proteomes" id="UP000678276">
    <property type="component" value="Unassembled WGS sequence"/>
</dbReference>
<evidence type="ECO:0000256" key="2">
    <source>
        <dbReference type="ARBA" id="ARBA00022617"/>
    </source>
</evidence>
<feature type="domain" description="Cytochrome c" evidence="8">
    <location>
        <begin position="27"/>
        <end position="105"/>
    </location>
</feature>
<organism evidence="9 10">
    <name type="scientific">Jiella mangrovi</name>
    <dbReference type="NCBI Taxonomy" id="2821407"/>
    <lineage>
        <taxon>Bacteria</taxon>
        <taxon>Pseudomonadati</taxon>
        <taxon>Pseudomonadota</taxon>
        <taxon>Alphaproteobacteria</taxon>
        <taxon>Hyphomicrobiales</taxon>
        <taxon>Aurantimonadaceae</taxon>
        <taxon>Jiella</taxon>
    </lineage>
</organism>
<comment type="caution">
    <text evidence="9">The sequence shown here is derived from an EMBL/GenBank/DDBJ whole genome shotgun (WGS) entry which is preliminary data.</text>
</comment>
<keyword evidence="2 6" id="KW-0349">Heme</keyword>
<evidence type="ECO:0000256" key="5">
    <source>
        <dbReference type="ARBA" id="ARBA00023004"/>
    </source>
</evidence>
<keyword evidence="7" id="KW-0732">Signal</keyword>
<dbReference type="PANTHER" id="PTHR33751:SF9">
    <property type="entry name" value="CYTOCHROME C4"/>
    <property type="match status" value="1"/>
</dbReference>
<dbReference type="InterPro" id="IPR009056">
    <property type="entry name" value="Cyt_c-like_dom"/>
</dbReference>
<dbReference type="RefSeq" id="WP_209593755.1">
    <property type="nucleotide sequence ID" value="NZ_JAGJCF010000003.1"/>
</dbReference>
<evidence type="ECO:0000313" key="10">
    <source>
        <dbReference type="Proteomes" id="UP000678276"/>
    </source>
</evidence>
<dbReference type="Pfam" id="PF00034">
    <property type="entry name" value="Cytochrom_C"/>
    <property type="match status" value="1"/>
</dbReference>
<evidence type="ECO:0000256" key="4">
    <source>
        <dbReference type="ARBA" id="ARBA00022982"/>
    </source>
</evidence>
<gene>
    <name evidence="9" type="ORF">J6595_07185</name>
</gene>
<dbReference type="InterPro" id="IPR036909">
    <property type="entry name" value="Cyt_c-like_dom_sf"/>
</dbReference>
<feature type="signal peptide" evidence="7">
    <location>
        <begin position="1"/>
        <end position="26"/>
    </location>
</feature>
<evidence type="ECO:0000313" key="9">
    <source>
        <dbReference type="EMBL" id="MBP0615358.1"/>
    </source>
</evidence>
<proteinExistence type="predicted"/>
<dbReference type="SUPFAM" id="SSF46626">
    <property type="entry name" value="Cytochrome c"/>
    <property type="match status" value="1"/>
</dbReference>
<dbReference type="PROSITE" id="PS51007">
    <property type="entry name" value="CYTC"/>
    <property type="match status" value="1"/>
</dbReference>
<keyword evidence="4" id="KW-0249">Electron transport</keyword>
<dbReference type="PANTHER" id="PTHR33751">
    <property type="entry name" value="CBB3-TYPE CYTOCHROME C OXIDASE SUBUNIT FIXP"/>
    <property type="match status" value="1"/>
</dbReference>
<keyword evidence="5 6" id="KW-0408">Iron</keyword>
<dbReference type="EMBL" id="JAGJCF010000003">
    <property type="protein sequence ID" value="MBP0615358.1"/>
    <property type="molecule type" value="Genomic_DNA"/>
</dbReference>
<evidence type="ECO:0000256" key="3">
    <source>
        <dbReference type="ARBA" id="ARBA00022723"/>
    </source>
</evidence>
<dbReference type="InterPro" id="IPR050597">
    <property type="entry name" value="Cytochrome_c_Oxidase_Subunit"/>
</dbReference>